<feature type="coiled-coil region" evidence="1">
    <location>
        <begin position="66"/>
        <end position="93"/>
    </location>
</feature>
<dbReference type="STRING" id="1156417.Y919_01545"/>
<dbReference type="Gene3D" id="1.20.5.170">
    <property type="match status" value="1"/>
</dbReference>
<keyword evidence="1" id="KW-0175">Coiled coil</keyword>
<name>A0A096BKE1_9FIRM</name>
<gene>
    <name evidence="2" type="ORF">Y919_01545</name>
</gene>
<proteinExistence type="predicted"/>
<organism evidence="2 3">
    <name type="scientific">Caloranaerobacter azorensis H53214</name>
    <dbReference type="NCBI Taxonomy" id="1156417"/>
    <lineage>
        <taxon>Bacteria</taxon>
        <taxon>Bacillati</taxon>
        <taxon>Bacillota</taxon>
        <taxon>Tissierellia</taxon>
        <taxon>Tissierellales</taxon>
        <taxon>Thermohalobacteraceae</taxon>
        <taxon>Caloranaerobacter</taxon>
    </lineage>
</organism>
<sequence>MDDKTFELLEKMYVEILEIKQDVKSNAQAIAQNAQAIAQNAKAIARVESIIENQIERKIDALFDGYKQNSERITRLEEKVDRLIDRVERQEVEIKVIKTGC</sequence>
<dbReference type="Proteomes" id="UP000029622">
    <property type="component" value="Unassembled WGS sequence"/>
</dbReference>
<dbReference type="SUPFAM" id="SSF109755">
    <property type="entry name" value="PhoU-like"/>
    <property type="match status" value="1"/>
</dbReference>
<reference evidence="2 3" key="1">
    <citation type="submission" date="2013-12" db="EMBL/GenBank/DDBJ databases">
        <title>Draft genome sequence of Caloranaerobacter sp. H53214.</title>
        <authorList>
            <person name="Jiang L.J."/>
            <person name="Shao Z.Z."/>
            <person name="Long M.N."/>
        </authorList>
    </citation>
    <scope>NUCLEOTIDE SEQUENCE [LARGE SCALE GENOMIC DNA]</scope>
    <source>
        <strain evidence="2 3">H53214</strain>
    </source>
</reference>
<dbReference type="EMBL" id="AZTB01000004">
    <property type="protein sequence ID" value="KGG81218.1"/>
    <property type="molecule type" value="Genomic_DNA"/>
</dbReference>
<evidence type="ECO:0000313" key="2">
    <source>
        <dbReference type="EMBL" id="KGG81218.1"/>
    </source>
</evidence>
<protein>
    <submittedName>
        <fullName evidence="2">Uncharacterized protein</fullName>
    </submittedName>
</protein>
<evidence type="ECO:0000256" key="1">
    <source>
        <dbReference type="SAM" id="Coils"/>
    </source>
</evidence>
<evidence type="ECO:0000313" key="3">
    <source>
        <dbReference type="Proteomes" id="UP000029622"/>
    </source>
</evidence>
<accession>A0A096BKE1</accession>
<comment type="caution">
    <text evidence="2">The sequence shown here is derived from an EMBL/GenBank/DDBJ whole genome shotgun (WGS) entry which is preliminary data.</text>
</comment>
<dbReference type="RefSeq" id="WP_035161726.1">
    <property type="nucleotide sequence ID" value="NZ_AZTB01000004.1"/>
</dbReference>
<dbReference type="AlphaFoldDB" id="A0A096BKE1"/>